<evidence type="ECO:0000313" key="1">
    <source>
        <dbReference type="EMBL" id="GBO08558.1"/>
    </source>
</evidence>
<dbReference type="EMBL" id="BGPR01034256">
    <property type="protein sequence ID" value="GBO08558.1"/>
    <property type="molecule type" value="Genomic_DNA"/>
</dbReference>
<proteinExistence type="predicted"/>
<dbReference type="Proteomes" id="UP000499080">
    <property type="component" value="Unassembled WGS sequence"/>
</dbReference>
<comment type="caution">
    <text evidence="1">The sequence shown here is derived from an EMBL/GenBank/DDBJ whole genome shotgun (WGS) entry which is preliminary data.</text>
</comment>
<reference evidence="1 2" key="1">
    <citation type="journal article" date="2019" name="Sci. Rep.">
        <title>Orb-weaving spider Araneus ventricosus genome elucidates the spidroin gene catalogue.</title>
        <authorList>
            <person name="Kono N."/>
            <person name="Nakamura H."/>
            <person name="Ohtoshi R."/>
            <person name="Moran D.A.P."/>
            <person name="Shinohara A."/>
            <person name="Yoshida Y."/>
            <person name="Fujiwara M."/>
            <person name="Mori M."/>
            <person name="Tomita M."/>
            <person name="Arakawa K."/>
        </authorList>
    </citation>
    <scope>NUCLEOTIDE SEQUENCE [LARGE SCALE GENOMIC DNA]</scope>
</reference>
<gene>
    <name evidence="1" type="ORF">AVEN_141634_1</name>
</gene>
<name>A0A4Y2U6Y7_ARAVE</name>
<protein>
    <submittedName>
        <fullName evidence="1">Uncharacterized protein</fullName>
    </submittedName>
</protein>
<evidence type="ECO:0000313" key="2">
    <source>
        <dbReference type="Proteomes" id="UP000499080"/>
    </source>
</evidence>
<keyword evidence="2" id="KW-1185">Reference proteome</keyword>
<sequence>MIRKCNLFSGDWTRLCILKDNDNSQNFYLNLKPYNSVFRPVDGGNSISARIGLISENFKINFYTDSLSSISPCRALGSRSTFVNKAKTDLLKPKNRQSLLGESYRHNSSRE</sequence>
<dbReference type="AlphaFoldDB" id="A0A4Y2U6Y7"/>
<organism evidence="1 2">
    <name type="scientific">Araneus ventricosus</name>
    <name type="common">Orbweaver spider</name>
    <name type="synonym">Epeira ventricosa</name>
    <dbReference type="NCBI Taxonomy" id="182803"/>
    <lineage>
        <taxon>Eukaryota</taxon>
        <taxon>Metazoa</taxon>
        <taxon>Ecdysozoa</taxon>
        <taxon>Arthropoda</taxon>
        <taxon>Chelicerata</taxon>
        <taxon>Arachnida</taxon>
        <taxon>Araneae</taxon>
        <taxon>Araneomorphae</taxon>
        <taxon>Entelegynae</taxon>
        <taxon>Araneoidea</taxon>
        <taxon>Araneidae</taxon>
        <taxon>Araneus</taxon>
    </lineage>
</organism>
<accession>A0A4Y2U6Y7</accession>